<keyword evidence="3" id="KW-1185">Reference proteome</keyword>
<reference evidence="2" key="1">
    <citation type="submission" date="2022-08" db="EMBL/GenBank/DDBJ databases">
        <authorList>
            <person name="Gutierrez-Valencia J."/>
        </authorList>
    </citation>
    <scope>NUCLEOTIDE SEQUENCE</scope>
</reference>
<sequence length="52" mass="5611">MSTEELSVRGTASPPQSNGRPCPSSSPVPTSSPWLALVQGRPPRFWSQCLRS</sequence>
<gene>
    <name evidence="2" type="ORF">LITE_LOCUS50380</name>
</gene>
<evidence type="ECO:0000313" key="3">
    <source>
        <dbReference type="Proteomes" id="UP001154282"/>
    </source>
</evidence>
<dbReference type="Proteomes" id="UP001154282">
    <property type="component" value="Unassembled WGS sequence"/>
</dbReference>
<name>A0AAV0RYH6_9ROSI</name>
<evidence type="ECO:0000313" key="2">
    <source>
        <dbReference type="EMBL" id="CAI0625233.1"/>
    </source>
</evidence>
<comment type="caution">
    <text evidence="2">The sequence shown here is derived from an EMBL/GenBank/DDBJ whole genome shotgun (WGS) entry which is preliminary data.</text>
</comment>
<dbReference type="EMBL" id="CAMGYJ010000011">
    <property type="protein sequence ID" value="CAI0625233.1"/>
    <property type="molecule type" value="Genomic_DNA"/>
</dbReference>
<dbReference type="AlphaFoldDB" id="A0AAV0RYH6"/>
<feature type="region of interest" description="Disordered" evidence="1">
    <location>
        <begin position="1"/>
        <end position="36"/>
    </location>
</feature>
<protein>
    <submittedName>
        <fullName evidence="2">Uncharacterized protein</fullName>
    </submittedName>
</protein>
<evidence type="ECO:0000256" key="1">
    <source>
        <dbReference type="SAM" id="MobiDB-lite"/>
    </source>
</evidence>
<organism evidence="2 3">
    <name type="scientific">Linum tenue</name>
    <dbReference type="NCBI Taxonomy" id="586396"/>
    <lineage>
        <taxon>Eukaryota</taxon>
        <taxon>Viridiplantae</taxon>
        <taxon>Streptophyta</taxon>
        <taxon>Embryophyta</taxon>
        <taxon>Tracheophyta</taxon>
        <taxon>Spermatophyta</taxon>
        <taxon>Magnoliopsida</taxon>
        <taxon>eudicotyledons</taxon>
        <taxon>Gunneridae</taxon>
        <taxon>Pentapetalae</taxon>
        <taxon>rosids</taxon>
        <taxon>fabids</taxon>
        <taxon>Malpighiales</taxon>
        <taxon>Linaceae</taxon>
        <taxon>Linum</taxon>
    </lineage>
</organism>
<feature type="compositionally biased region" description="Low complexity" evidence="1">
    <location>
        <begin position="21"/>
        <end position="33"/>
    </location>
</feature>
<accession>A0AAV0RYH6</accession>
<proteinExistence type="predicted"/>